<reference evidence="1 2" key="1">
    <citation type="submission" date="2013-08" db="EMBL/GenBank/DDBJ databases">
        <authorList>
            <person name="Weinstock G."/>
            <person name="Sodergren E."/>
            <person name="Wylie T."/>
            <person name="Fulton L."/>
            <person name="Fulton R."/>
            <person name="Fronick C."/>
            <person name="O'Laughlin M."/>
            <person name="Godfrey J."/>
            <person name="Miner T."/>
            <person name="Herter B."/>
            <person name="Appelbaum E."/>
            <person name="Cordes M."/>
            <person name="Lek S."/>
            <person name="Wollam A."/>
            <person name="Pepin K.H."/>
            <person name="Palsikar V.B."/>
            <person name="Mitreva M."/>
            <person name="Wilson R.K."/>
        </authorList>
    </citation>
    <scope>NUCLEOTIDE SEQUENCE [LARGE SCALE GENOMIC DNA]</scope>
    <source>
        <strain evidence="1 2">F0041</strain>
    </source>
</reference>
<dbReference type="AlphaFoldDB" id="U2DR26"/>
<name>U2DR26_9BACE</name>
<gene>
    <name evidence="1" type="ORF">HMPREF1981_02680</name>
</gene>
<accession>U2DR26</accession>
<sequence length="46" mass="5352">MFYSSARCVTIKELFICKNSIFIEDTKINPLFLFFLSPDNFTVKAV</sequence>
<dbReference type="HOGENOM" id="CLU_3180359_0_0_10"/>
<comment type="caution">
    <text evidence="1">The sequence shown here is derived from an EMBL/GenBank/DDBJ whole genome shotgun (WGS) entry which is preliminary data.</text>
</comment>
<dbReference type="PATRIC" id="fig|1321819.3.peg.2475"/>
<evidence type="ECO:0000313" key="1">
    <source>
        <dbReference type="EMBL" id="ERI82171.1"/>
    </source>
</evidence>
<evidence type="ECO:0000313" key="2">
    <source>
        <dbReference type="Proteomes" id="UP000016496"/>
    </source>
</evidence>
<dbReference type="EMBL" id="AWSV01000143">
    <property type="protein sequence ID" value="ERI82171.1"/>
    <property type="molecule type" value="Genomic_DNA"/>
</dbReference>
<dbReference type="Proteomes" id="UP000016496">
    <property type="component" value="Unassembled WGS sequence"/>
</dbReference>
<protein>
    <submittedName>
        <fullName evidence="1">Uncharacterized protein</fullName>
    </submittedName>
</protein>
<organism evidence="1 2">
    <name type="scientific">Bacteroides pyogenes F0041</name>
    <dbReference type="NCBI Taxonomy" id="1321819"/>
    <lineage>
        <taxon>Bacteria</taxon>
        <taxon>Pseudomonadati</taxon>
        <taxon>Bacteroidota</taxon>
        <taxon>Bacteroidia</taxon>
        <taxon>Bacteroidales</taxon>
        <taxon>Bacteroidaceae</taxon>
        <taxon>Bacteroides</taxon>
    </lineage>
</organism>
<proteinExistence type="predicted"/>